<proteinExistence type="predicted"/>
<dbReference type="Proteomes" id="UP001367030">
    <property type="component" value="Unassembled WGS sequence"/>
</dbReference>
<name>A0ABU8XAJ3_9BURK</name>
<evidence type="ECO:0000313" key="2">
    <source>
        <dbReference type="Proteomes" id="UP001367030"/>
    </source>
</evidence>
<dbReference type="EMBL" id="JBBKZS010000008">
    <property type="protein sequence ID" value="MEJ8856840.1"/>
    <property type="molecule type" value="Genomic_DNA"/>
</dbReference>
<dbReference type="PANTHER" id="PTHR48100">
    <property type="entry name" value="BROAD-SPECIFICITY PHOSPHATASE YOR283W-RELATED"/>
    <property type="match status" value="1"/>
</dbReference>
<keyword evidence="1" id="KW-0378">Hydrolase</keyword>
<dbReference type="SMART" id="SM00855">
    <property type="entry name" value="PGAM"/>
    <property type="match status" value="1"/>
</dbReference>
<evidence type="ECO:0000313" key="1">
    <source>
        <dbReference type="EMBL" id="MEJ8856840.1"/>
    </source>
</evidence>
<dbReference type="Gene3D" id="3.40.50.1240">
    <property type="entry name" value="Phosphoglycerate mutase-like"/>
    <property type="match status" value="1"/>
</dbReference>
<gene>
    <name evidence="1" type="ORF">WKW79_19855</name>
</gene>
<organism evidence="1 2">
    <name type="scientific">Variovorax robiniae</name>
    <dbReference type="NCBI Taxonomy" id="1836199"/>
    <lineage>
        <taxon>Bacteria</taxon>
        <taxon>Pseudomonadati</taxon>
        <taxon>Pseudomonadota</taxon>
        <taxon>Betaproteobacteria</taxon>
        <taxon>Burkholderiales</taxon>
        <taxon>Comamonadaceae</taxon>
        <taxon>Variovorax</taxon>
    </lineage>
</organism>
<dbReference type="Pfam" id="PF00300">
    <property type="entry name" value="His_Phos_1"/>
    <property type="match status" value="1"/>
</dbReference>
<reference evidence="1 2" key="1">
    <citation type="submission" date="2024-03" db="EMBL/GenBank/DDBJ databases">
        <title>Novel species of the genus Variovorax.</title>
        <authorList>
            <person name="Liu Q."/>
            <person name="Xin Y.-H."/>
        </authorList>
    </citation>
    <scope>NUCLEOTIDE SEQUENCE [LARGE SCALE GENOMIC DNA]</scope>
    <source>
        <strain evidence="1 2">KACC 18901</strain>
    </source>
</reference>
<dbReference type="GO" id="GO:0016787">
    <property type="term" value="F:hydrolase activity"/>
    <property type="evidence" value="ECO:0007669"/>
    <property type="project" value="UniProtKB-KW"/>
</dbReference>
<dbReference type="InterPro" id="IPR050275">
    <property type="entry name" value="PGM_Phosphatase"/>
</dbReference>
<keyword evidence="2" id="KW-1185">Reference proteome</keyword>
<dbReference type="SUPFAM" id="SSF53254">
    <property type="entry name" value="Phosphoglycerate mutase-like"/>
    <property type="match status" value="1"/>
</dbReference>
<dbReference type="RefSeq" id="WP_340336911.1">
    <property type="nucleotide sequence ID" value="NZ_JBBKZS010000008.1"/>
</dbReference>
<dbReference type="InterPro" id="IPR029033">
    <property type="entry name" value="His_PPase_superfam"/>
</dbReference>
<accession>A0ABU8XAJ3</accession>
<comment type="caution">
    <text evidence="1">The sequence shown here is derived from an EMBL/GenBank/DDBJ whole genome shotgun (WGS) entry which is preliminary data.</text>
</comment>
<protein>
    <submittedName>
        <fullName evidence="1">Histidine phosphatase family protein</fullName>
        <ecNumber evidence="1">3.1.3.-</ecNumber>
    </submittedName>
</protein>
<dbReference type="CDD" id="cd07067">
    <property type="entry name" value="HP_PGM_like"/>
    <property type="match status" value="1"/>
</dbReference>
<sequence length="219" mass="22804">MSTTSQASLVTPAHFHPAGLDLLVQLAAAEPIAPACDHFYFLRHGQTGRNALRIFQAADEPLSELGLAQAAQAASVLAGETIRSIVCSDAPRAHVTAQTVAVPHGLVPAAEAGLRERHFGALIGTSSANIDWACEPEGGETLKQFVDRKRIALATALAQPAPVLVVAHGGSLFVLAALLGVTIDLSILGNAQPLRFERTGTIWSIRALQAKGDAESAIA</sequence>
<dbReference type="EC" id="3.1.3.-" evidence="1"/>
<dbReference type="PANTHER" id="PTHR48100:SF1">
    <property type="entry name" value="HISTIDINE PHOSPHATASE FAMILY PROTEIN-RELATED"/>
    <property type="match status" value="1"/>
</dbReference>
<dbReference type="InterPro" id="IPR013078">
    <property type="entry name" value="His_Pase_superF_clade-1"/>
</dbReference>